<evidence type="ECO:0000259" key="3">
    <source>
        <dbReference type="Pfam" id="PF01557"/>
    </source>
</evidence>
<proteinExistence type="inferred from homology"/>
<dbReference type="InterPro" id="IPR036663">
    <property type="entry name" value="Fumarylacetoacetase_C_sf"/>
</dbReference>
<sequence length="271" mass="29790">MSYQYLKNARKVICIGRNYAAHIKELNNPTPKQPFFFLKPTSAIITPITTTSSTGAVPPHARYPSDSISSVYTYKGLQEDGTNPSPIYIPKGVDVHHEVEIALVLDKYISNAKPGVEVPVFDAIRGVSLALDLTARNVQNEAKKKGLPWTIGKGFDTFLPMSAFISKDKLVAKENKAFQKSFDLTCKVNNELRQEGNSELMLNSFSKILQHISTMISLEPGDIVLTGTPAGVGSLNPGDTIECTLSQNGKQLVDMQFDCFAKPGPYEYKET</sequence>
<accession>A0A1E5RNF5</accession>
<comment type="caution">
    <text evidence="4">The sequence shown here is derived from an EMBL/GenBank/DDBJ whole genome shotgun (WGS) entry which is preliminary data.</text>
</comment>
<dbReference type="SUPFAM" id="SSF56529">
    <property type="entry name" value="FAH"/>
    <property type="match status" value="1"/>
</dbReference>
<organism evidence="4 5">
    <name type="scientific">Hanseniaspora osmophila</name>
    <dbReference type="NCBI Taxonomy" id="56408"/>
    <lineage>
        <taxon>Eukaryota</taxon>
        <taxon>Fungi</taxon>
        <taxon>Dikarya</taxon>
        <taxon>Ascomycota</taxon>
        <taxon>Saccharomycotina</taxon>
        <taxon>Saccharomycetes</taxon>
        <taxon>Saccharomycodales</taxon>
        <taxon>Saccharomycodaceae</taxon>
        <taxon>Hanseniaspora</taxon>
    </lineage>
</organism>
<dbReference type="Proteomes" id="UP000095728">
    <property type="component" value="Unassembled WGS sequence"/>
</dbReference>
<dbReference type="GO" id="GO:0046872">
    <property type="term" value="F:metal ion binding"/>
    <property type="evidence" value="ECO:0007669"/>
    <property type="project" value="UniProtKB-KW"/>
</dbReference>
<evidence type="ECO:0000313" key="5">
    <source>
        <dbReference type="Proteomes" id="UP000095728"/>
    </source>
</evidence>
<keyword evidence="2" id="KW-0479">Metal-binding</keyword>
<dbReference type="GO" id="GO:0018773">
    <property type="term" value="F:acetylpyruvate hydrolase activity"/>
    <property type="evidence" value="ECO:0007669"/>
    <property type="project" value="TreeGrafter"/>
</dbReference>
<dbReference type="AlphaFoldDB" id="A0A1E5RNF5"/>
<evidence type="ECO:0000256" key="2">
    <source>
        <dbReference type="ARBA" id="ARBA00022723"/>
    </source>
</evidence>
<dbReference type="OrthoDB" id="74910at2759"/>
<dbReference type="InParanoid" id="A0A1E5RNF5"/>
<dbReference type="FunCoup" id="A0A1E5RNF5">
    <property type="interactions" value="478"/>
</dbReference>
<dbReference type="PANTHER" id="PTHR11820:SF7">
    <property type="entry name" value="ACYLPYRUVASE FAHD1, MITOCHONDRIAL"/>
    <property type="match status" value="1"/>
</dbReference>
<dbReference type="InterPro" id="IPR011234">
    <property type="entry name" value="Fumarylacetoacetase-like_C"/>
</dbReference>
<protein>
    <submittedName>
        <fullName evidence="4">Putative mitochondrial hydrolase FMP41</fullName>
    </submittedName>
</protein>
<comment type="similarity">
    <text evidence="1">Belongs to the FAH family.</text>
</comment>
<gene>
    <name evidence="4" type="ORF">AWRI3579_g662</name>
</gene>
<keyword evidence="5" id="KW-1185">Reference proteome</keyword>
<evidence type="ECO:0000256" key="1">
    <source>
        <dbReference type="ARBA" id="ARBA00010211"/>
    </source>
</evidence>
<feature type="domain" description="Fumarylacetoacetase-like C-terminal" evidence="3">
    <location>
        <begin position="11"/>
        <end position="250"/>
    </location>
</feature>
<name>A0A1E5RNF5_9ASCO</name>
<dbReference type="EMBL" id="LPNM01000005">
    <property type="protein sequence ID" value="OEJ88400.1"/>
    <property type="molecule type" value="Genomic_DNA"/>
</dbReference>
<reference evidence="5" key="1">
    <citation type="journal article" date="2016" name="Genome Announc.">
        <title>Genome sequences of three species of Hanseniaspora isolated from spontaneous wine fermentations.</title>
        <authorList>
            <person name="Sternes P.R."/>
            <person name="Lee D."/>
            <person name="Kutyna D.R."/>
            <person name="Borneman A.R."/>
        </authorList>
    </citation>
    <scope>NUCLEOTIDE SEQUENCE [LARGE SCALE GENOMIC DNA]</scope>
    <source>
        <strain evidence="5">AWRI3579</strain>
    </source>
</reference>
<dbReference type="Gene3D" id="3.90.850.10">
    <property type="entry name" value="Fumarylacetoacetase-like, C-terminal domain"/>
    <property type="match status" value="1"/>
</dbReference>
<dbReference type="GO" id="GO:0005739">
    <property type="term" value="C:mitochondrion"/>
    <property type="evidence" value="ECO:0007669"/>
    <property type="project" value="TreeGrafter"/>
</dbReference>
<keyword evidence="4" id="KW-0378">Hydrolase</keyword>
<evidence type="ECO:0000313" key="4">
    <source>
        <dbReference type="EMBL" id="OEJ88400.1"/>
    </source>
</evidence>
<dbReference type="PANTHER" id="PTHR11820">
    <property type="entry name" value="ACYLPYRUVASE"/>
    <property type="match status" value="1"/>
</dbReference>
<dbReference type="STRING" id="56408.A0A1E5RNF5"/>
<dbReference type="Pfam" id="PF01557">
    <property type="entry name" value="FAA_hydrolase"/>
    <property type="match status" value="1"/>
</dbReference>